<evidence type="ECO:0000256" key="6">
    <source>
        <dbReference type="ARBA" id="ARBA00038076"/>
    </source>
</evidence>
<dbReference type="KEGG" id="serj:SGUI_0904"/>
<dbReference type="STRING" id="1758689.SGUI_0904"/>
<keyword evidence="10" id="KW-1185">Reference proteome</keyword>
<dbReference type="PANTHER" id="PTHR30572">
    <property type="entry name" value="MEMBRANE COMPONENT OF TRANSPORTER-RELATED"/>
    <property type="match status" value="1"/>
</dbReference>
<reference evidence="9 10" key="1">
    <citation type="submission" date="2016-03" db="EMBL/GenBank/DDBJ databases">
        <title>Shallow-sea hydrothermal system.</title>
        <authorList>
            <person name="Tang K."/>
        </authorList>
    </citation>
    <scope>NUCLEOTIDE SEQUENCE [LARGE SCALE GENOMIC DNA]</scope>
    <source>
        <strain evidence="9 10">JLT9</strain>
    </source>
</reference>
<organism evidence="9 10">
    <name type="scientific">Serinicoccus hydrothermalis</name>
    <dbReference type="NCBI Taxonomy" id="1758689"/>
    <lineage>
        <taxon>Bacteria</taxon>
        <taxon>Bacillati</taxon>
        <taxon>Actinomycetota</taxon>
        <taxon>Actinomycetes</taxon>
        <taxon>Micrococcales</taxon>
        <taxon>Ornithinimicrobiaceae</taxon>
        <taxon>Serinicoccus</taxon>
    </lineage>
</organism>
<evidence type="ECO:0000256" key="7">
    <source>
        <dbReference type="SAM" id="Phobius"/>
    </source>
</evidence>
<dbReference type="PANTHER" id="PTHR30572:SF4">
    <property type="entry name" value="ABC TRANSPORTER PERMEASE YTRF"/>
    <property type="match status" value="1"/>
</dbReference>
<dbReference type="EMBL" id="CP014989">
    <property type="protein sequence ID" value="ANS78300.1"/>
    <property type="molecule type" value="Genomic_DNA"/>
</dbReference>
<evidence type="ECO:0000259" key="8">
    <source>
        <dbReference type="Pfam" id="PF02687"/>
    </source>
</evidence>
<feature type="transmembrane region" description="Helical" evidence="7">
    <location>
        <begin position="241"/>
        <end position="270"/>
    </location>
</feature>
<evidence type="ECO:0000256" key="5">
    <source>
        <dbReference type="ARBA" id="ARBA00023136"/>
    </source>
</evidence>
<evidence type="ECO:0000256" key="1">
    <source>
        <dbReference type="ARBA" id="ARBA00004651"/>
    </source>
</evidence>
<gene>
    <name evidence="9" type="ORF">SGUI_0904</name>
</gene>
<dbReference type="PATRIC" id="fig|1758689.4.peg.938"/>
<name>A0A1B1NA31_9MICO</name>
<dbReference type="InterPro" id="IPR003838">
    <property type="entry name" value="ABC3_permease_C"/>
</dbReference>
<evidence type="ECO:0000313" key="9">
    <source>
        <dbReference type="EMBL" id="ANS78300.1"/>
    </source>
</evidence>
<dbReference type="GO" id="GO:0022857">
    <property type="term" value="F:transmembrane transporter activity"/>
    <property type="evidence" value="ECO:0007669"/>
    <property type="project" value="TreeGrafter"/>
</dbReference>
<evidence type="ECO:0000313" key="10">
    <source>
        <dbReference type="Proteomes" id="UP000092482"/>
    </source>
</evidence>
<sequence>MLREAAATAWASKVPSALVGLLVAVMCAATIATVGRTAAAEQQLTDRLDEAGSRVLAVADARGEGLLPATVVDQASTLSTVERGVGTLIPVDVVNGVIGQGGTRVPAWGVHGDLAAVADLTAGRWPGPGEAIVTDTAMTQLGMADPVGWVALASTSEVDDWSVVGTFTPRDPFGDYAAGVLYVAPSHQPMDTLQVVLTDASAAQATQASVLALVDPPTPDAVTITSPVSLADLQGQVTGDLAAFGATLLLGVLGGGALLVAIVVLADVLVRRKDLGRRRALGATRATIITLVIGRTLTPAILGAALGVAAGLALAARLGPDTVPPADFTTGTATLALIAATTAAIPPALYAATRDPVRILRTP</sequence>
<dbReference type="InterPro" id="IPR050250">
    <property type="entry name" value="Macrolide_Exporter_MacB"/>
</dbReference>
<dbReference type="Pfam" id="PF02687">
    <property type="entry name" value="FtsX"/>
    <property type="match status" value="1"/>
</dbReference>
<feature type="transmembrane region" description="Helical" evidence="7">
    <location>
        <begin position="328"/>
        <end position="352"/>
    </location>
</feature>
<proteinExistence type="inferred from homology"/>
<keyword evidence="4 7" id="KW-1133">Transmembrane helix</keyword>
<dbReference type="Proteomes" id="UP000092482">
    <property type="component" value="Chromosome"/>
</dbReference>
<evidence type="ECO:0000256" key="3">
    <source>
        <dbReference type="ARBA" id="ARBA00022692"/>
    </source>
</evidence>
<keyword evidence="2" id="KW-1003">Cell membrane</keyword>
<accession>A0A1B1NA31</accession>
<comment type="similarity">
    <text evidence="6">Belongs to the ABC-4 integral membrane protein family.</text>
</comment>
<evidence type="ECO:0000256" key="4">
    <source>
        <dbReference type="ARBA" id="ARBA00022989"/>
    </source>
</evidence>
<comment type="subcellular location">
    <subcellularLocation>
        <location evidence="1">Cell membrane</location>
        <topology evidence="1">Multi-pass membrane protein</topology>
    </subcellularLocation>
</comment>
<dbReference type="GO" id="GO:0005886">
    <property type="term" value="C:plasma membrane"/>
    <property type="evidence" value="ECO:0007669"/>
    <property type="project" value="UniProtKB-SubCell"/>
</dbReference>
<protein>
    <recommendedName>
        <fullName evidence="8">ABC3 transporter permease C-terminal domain-containing protein</fullName>
    </recommendedName>
</protein>
<keyword evidence="3 7" id="KW-0812">Transmembrane</keyword>
<evidence type="ECO:0000256" key="2">
    <source>
        <dbReference type="ARBA" id="ARBA00022475"/>
    </source>
</evidence>
<feature type="transmembrane region" description="Helical" evidence="7">
    <location>
        <begin position="291"/>
        <end position="316"/>
    </location>
</feature>
<feature type="domain" description="ABC3 transporter permease C-terminal" evidence="8">
    <location>
        <begin position="248"/>
        <end position="346"/>
    </location>
</feature>
<keyword evidence="5 7" id="KW-0472">Membrane</keyword>
<dbReference type="AlphaFoldDB" id="A0A1B1NA31"/>